<accession>A0AAV8H7E5</accession>
<evidence type="ECO:0000256" key="1">
    <source>
        <dbReference type="ARBA" id="ARBA00009656"/>
    </source>
</evidence>
<dbReference type="EMBL" id="JAMFTS010000001">
    <property type="protein sequence ID" value="KAJ4811692.1"/>
    <property type="molecule type" value="Genomic_DNA"/>
</dbReference>
<evidence type="ECO:0000256" key="2">
    <source>
        <dbReference type="ARBA" id="ARBA00022701"/>
    </source>
</evidence>
<comment type="similarity">
    <text evidence="1">Belongs to the SPIRAL1 family.</text>
</comment>
<dbReference type="GO" id="GO:0010005">
    <property type="term" value="C:cortical microtubule, transverse to long axis"/>
    <property type="evidence" value="ECO:0007669"/>
    <property type="project" value="TreeGrafter"/>
</dbReference>
<dbReference type="PANTHER" id="PTHR33403">
    <property type="entry name" value="SPR1"/>
    <property type="match status" value="1"/>
</dbReference>
<feature type="compositionally biased region" description="Polar residues" evidence="3">
    <location>
        <begin position="23"/>
        <end position="32"/>
    </location>
</feature>
<name>A0AAV8H7E5_9POAL</name>
<feature type="region of interest" description="Disordered" evidence="3">
    <location>
        <begin position="107"/>
        <end position="131"/>
    </location>
</feature>
<proteinExistence type="inferred from homology"/>
<dbReference type="GO" id="GO:0043622">
    <property type="term" value="P:cortical microtubule organization"/>
    <property type="evidence" value="ECO:0007669"/>
    <property type="project" value="InterPro"/>
</dbReference>
<feature type="compositionally biased region" description="Basic and acidic residues" evidence="3">
    <location>
        <begin position="77"/>
        <end position="86"/>
    </location>
</feature>
<dbReference type="AlphaFoldDB" id="A0AAV8H7E5"/>
<keyword evidence="5" id="KW-1185">Reference proteome</keyword>
<evidence type="ECO:0000313" key="4">
    <source>
        <dbReference type="EMBL" id="KAJ4811692.1"/>
    </source>
</evidence>
<evidence type="ECO:0000256" key="3">
    <source>
        <dbReference type="SAM" id="MobiDB-lite"/>
    </source>
</evidence>
<feature type="compositionally biased region" description="Polar residues" evidence="3">
    <location>
        <begin position="67"/>
        <end position="76"/>
    </location>
</feature>
<protein>
    <submittedName>
        <fullName evidence="4">Spiral1</fullName>
    </submittedName>
</protein>
<sequence length="131" mass="13945">MSRGGSYGGGKSSLSYLFEPDETTQTATNSTAKRAPKTPAKEHEKTNEANRTDAPDKPQVRLIAKAGQTSKNSKTKVVQDGKPEKHISHSNIAECKHQGQNAAYFPNGRPSTKVNSVPGGPSSLGYLFGDS</sequence>
<dbReference type="PANTHER" id="PTHR33403:SF19">
    <property type="entry name" value="PROTEIN SPIRAL1-LIKE 5"/>
    <property type="match status" value="1"/>
</dbReference>
<dbReference type="Proteomes" id="UP001140206">
    <property type="component" value="Chromosome 1"/>
</dbReference>
<evidence type="ECO:0000313" key="5">
    <source>
        <dbReference type="Proteomes" id="UP001140206"/>
    </source>
</evidence>
<dbReference type="InterPro" id="IPR039613">
    <property type="entry name" value="SPR1/2/3/4/5"/>
</dbReference>
<gene>
    <name evidence="4" type="ORF">LUZ62_024258</name>
</gene>
<feature type="compositionally biased region" description="Basic and acidic residues" evidence="3">
    <location>
        <begin position="39"/>
        <end position="59"/>
    </location>
</feature>
<reference evidence="4" key="1">
    <citation type="submission" date="2022-08" db="EMBL/GenBank/DDBJ databases">
        <authorList>
            <person name="Marques A."/>
        </authorList>
    </citation>
    <scope>NUCLEOTIDE SEQUENCE</scope>
    <source>
        <strain evidence="4">RhyPub2mFocal</strain>
        <tissue evidence="4">Leaves</tissue>
    </source>
</reference>
<organism evidence="4 5">
    <name type="scientific">Rhynchospora pubera</name>
    <dbReference type="NCBI Taxonomy" id="906938"/>
    <lineage>
        <taxon>Eukaryota</taxon>
        <taxon>Viridiplantae</taxon>
        <taxon>Streptophyta</taxon>
        <taxon>Embryophyta</taxon>
        <taxon>Tracheophyta</taxon>
        <taxon>Spermatophyta</taxon>
        <taxon>Magnoliopsida</taxon>
        <taxon>Liliopsida</taxon>
        <taxon>Poales</taxon>
        <taxon>Cyperaceae</taxon>
        <taxon>Cyperoideae</taxon>
        <taxon>Rhynchosporeae</taxon>
        <taxon>Rhynchospora</taxon>
    </lineage>
</organism>
<feature type="region of interest" description="Disordered" evidence="3">
    <location>
        <begin position="1"/>
        <end position="86"/>
    </location>
</feature>
<comment type="caution">
    <text evidence="4">The sequence shown here is derived from an EMBL/GenBank/DDBJ whole genome shotgun (WGS) entry which is preliminary data.</text>
</comment>
<feature type="compositionally biased region" description="Gly residues" evidence="3">
    <location>
        <begin position="1"/>
        <end position="11"/>
    </location>
</feature>
<keyword evidence="2" id="KW-0493">Microtubule</keyword>